<gene>
    <name evidence="1" type="ORF">SDC9_96874</name>
</gene>
<reference evidence="1" key="1">
    <citation type="submission" date="2019-08" db="EMBL/GenBank/DDBJ databases">
        <authorList>
            <person name="Kucharzyk K."/>
            <person name="Murdoch R.W."/>
            <person name="Higgins S."/>
            <person name="Loffler F."/>
        </authorList>
    </citation>
    <scope>NUCLEOTIDE SEQUENCE</scope>
</reference>
<sequence length="143" mass="14814">MGGQVIHADDVSASSLGFFSLGTLGEHSHAGGLAGAVRQHDGATHHLVRLLGIHAELHSNVDGLVELGGSGFLHQGHSVSERVQLGAVHLAGQCFLLLGQLCHDYSPSTVTPMERAEPAKVRTAASTLAAFMSFNLVLAISSS</sequence>
<name>A0A645AA99_9ZZZZ</name>
<proteinExistence type="predicted"/>
<dbReference type="AntiFam" id="ANF00231">
    <property type="entry name" value="Shadow ORF (opposite rplA)"/>
</dbReference>
<evidence type="ECO:0000313" key="1">
    <source>
        <dbReference type="EMBL" id="MPM50139.1"/>
    </source>
</evidence>
<organism evidence="1">
    <name type="scientific">bioreactor metagenome</name>
    <dbReference type="NCBI Taxonomy" id="1076179"/>
    <lineage>
        <taxon>unclassified sequences</taxon>
        <taxon>metagenomes</taxon>
        <taxon>ecological metagenomes</taxon>
    </lineage>
</organism>
<dbReference type="EMBL" id="VSSQ01012831">
    <property type="protein sequence ID" value="MPM50139.1"/>
    <property type="molecule type" value="Genomic_DNA"/>
</dbReference>
<dbReference type="AlphaFoldDB" id="A0A645AA99"/>
<accession>A0A645AA99</accession>
<comment type="caution">
    <text evidence="1">The sequence shown here is derived from an EMBL/GenBank/DDBJ whole genome shotgun (WGS) entry which is preliminary data.</text>
</comment>
<protein>
    <submittedName>
        <fullName evidence="1">Uncharacterized protein</fullName>
    </submittedName>
</protein>